<evidence type="ECO:0000313" key="2">
    <source>
        <dbReference type="Proteomes" id="UP001501480"/>
    </source>
</evidence>
<protein>
    <submittedName>
        <fullName evidence="1">Uncharacterized protein</fullName>
    </submittedName>
</protein>
<organism evidence="1 2">
    <name type="scientific">Aeromicrobium halocynthiae</name>
    <dbReference type="NCBI Taxonomy" id="560557"/>
    <lineage>
        <taxon>Bacteria</taxon>
        <taxon>Bacillati</taxon>
        <taxon>Actinomycetota</taxon>
        <taxon>Actinomycetes</taxon>
        <taxon>Propionibacteriales</taxon>
        <taxon>Nocardioidaceae</taxon>
        <taxon>Aeromicrobium</taxon>
    </lineage>
</organism>
<dbReference type="EMBL" id="BAAAPY010000005">
    <property type="protein sequence ID" value="GAA2078390.1"/>
    <property type="molecule type" value="Genomic_DNA"/>
</dbReference>
<accession>A0ABN2W079</accession>
<reference evidence="1 2" key="1">
    <citation type="journal article" date="2019" name="Int. J. Syst. Evol. Microbiol.">
        <title>The Global Catalogue of Microorganisms (GCM) 10K type strain sequencing project: providing services to taxonomists for standard genome sequencing and annotation.</title>
        <authorList>
            <consortium name="The Broad Institute Genomics Platform"/>
            <consortium name="The Broad Institute Genome Sequencing Center for Infectious Disease"/>
            <person name="Wu L."/>
            <person name="Ma J."/>
        </authorList>
    </citation>
    <scope>NUCLEOTIDE SEQUENCE [LARGE SCALE GENOMIC DNA]</scope>
    <source>
        <strain evidence="1 2">JCM 15749</strain>
    </source>
</reference>
<comment type="caution">
    <text evidence="1">The sequence shown here is derived from an EMBL/GenBank/DDBJ whole genome shotgun (WGS) entry which is preliminary data.</text>
</comment>
<dbReference type="Proteomes" id="UP001501480">
    <property type="component" value="Unassembled WGS sequence"/>
</dbReference>
<dbReference type="RefSeq" id="WP_344327132.1">
    <property type="nucleotide sequence ID" value="NZ_BAAAPY010000005.1"/>
</dbReference>
<keyword evidence="2" id="KW-1185">Reference proteome</keyword>
<gene>
    <name evidence="1" type="ORF">GCM10009821_17780</name>
</gene>
<evidence type="ECO:0000313" key="1">
    <source>
        <dbReference type="EMBL" id="GAA2078390.1"/>
    </source>
</evidence>
<sequence>MPWGVRADETPSHDPALDRYRGAVARLLDHDRHAGHAITVVGTGWRLVGWAGWRPRWGAPFEQVEVLVAPEPEHKRRLLHRLVPGPGWDGRTITVDGRRLVLEWIDGDEAERARERFRR</sequence>
<proteinExistence type="predicted"/>
<name>A0ABN2W079_9ACTN</name>